<gene>
    <name evidence="1" type="ORF">Psal009_02089</name>
</gene>
<reference evidence="1 2" key="1">
    <citation type="submission" date="2019-04" db="EMBL/GenBank/DDBJ databases">
        <title>Complete genome sequencing of Piscirickettsia salmonis strain Psal-009.</title>
        <authorList>
            <person name="Schober I."/>
            <person name="Bunk B."/>
            <person name="Sproer C."/>
            <person name="Carril G.P."/>
            <person name="Riedel T."/>
            <person name="Flores-Herrera P.A."/>
            <person name="Nourdin-Galindo G."/>
            <person name="Marshall S.H."/>
            <person name="Overmann J."/>
        </authorList>
    </citation>
    <scope>NUCLEOTIDE SEQUENCE [LARGE SCALE GENOMIC DNA]</scope>
    <source>
        <strain evidence="1 2">Psal-009</strain>
    </source>
</reference>
<dbReference type="EMBL" id="CP038908">
    <property type="protein sequence ID" value="QGO06184.1"/>
    <property type="molecule type" value="Genomic_DNA"/>
</dbReference>
<proteinExistence type="predicted"/>
<name>A0A9Q6LLS2_PISSA</name>
<dbReference type="AlphaFoldDB" id="A0A9Q6LLS2"/>
<protein>
    <submittedName>
        <fullName evidence="1">Uncharacterized protein</fullName>
    </submittedName>
</protein>
<evidence type="ECO:0000313" key="2">
    <source>
        <dbReference type="Proteomes" id="UP000422232"/>
    </source>
</evidence>
<dbReference type="GeneID" id="66741298"/>
<accession>A0A9Q6LLS2</accession>
<keyword evidence="2" id="KW-1185">Reference proteome</keyword>
<evidence type="ECO:0000313" key="1">
    <source>
        <dbReference type="EMBL" id="QGO06184.1"/>
    </source>
</evidence>
<dbReference type="Proteomes" id="UP000422232">
    <property type="component" value="Chromosome"/>
</dbReference>
<sequence>MLLKDLRFSVLRLLSDLYNHEKSKDGSTNDLNFLTKCKREAEEANSKQEIADLLNTHLTH</sequence>
<dbReference type="RefSeq" id="WP_016212421.1">
    <property type="nucleotide sequence ID" value="NZ_CP033937.1"/>
</dbReference>
<organism evidence="1 2">
    <name type="scientific">Piscirickettsia salmonis</name>
    <dbReference type="NCBI Taxonomy" id="1238"/>
    <lineage>
        <taxon>Bacteria</taxon>
        <taxon>Pseudomonadati</taxon>
        <taxon>Pseudomonadota</taxon>
        <taxon>Gammaproteobacteria</taxon>
        <taxon>Thiotrichales</taxon>
        <taxon>Piscirickettsiaceae</taxon>
        <taxon>Piscirickettsia</taxon>
    </lineage>
</organism>